<organism evidence="1 2">
    <name type="scientific">Octopus sinensis</name>
    <name type="common">East Asian common octopus</name>
    <dbReference type="NCBI Taxonomy" id="2607531"/>
    <lineage>
        <taxon>Eukaryota</taxon>
        <taxon>Metazoa</taxon>
        <taxon>Spiralia</taxon>
        <taxon>Lophotrochozoa</taxon>
        <taxon>Mollusca</taxon>
        <taxon>Cephalopoda</taxon>
        <taxon>Coleoidea</taxon>
        <taxon>Octopodiformes</taxon>
        <taxon>Octopoda</taxon>
        <taxon>Incirrata</taxon>
        <taxon>Octopodidae</taxon>
        <taxon>Octopus</taxon>
    </lineage>
</organism>
<dbReference type="PANTHER" id="PTHR33327">
    <property type="entry name" value="ENDONUCLEASE"/>
    <property type="match status" value="1"/>
</dbReference>
<dbReference type="AlphaFoldDB" id="A0A6P7SYZ3"/>
<sequence>MDQQRKHNLQEFLYQVTRQQHRSHDFTYIPSSLTGELRAIITAPPAVATYSSIKIEILKRTSLSSEKKFSETSQRREFSRPNTIADAQQNAAAHSAESKLLKQLFSSKLPQYVQGILTHLIDVSTVDQLAASADKILEYTKSSPEQNNSPLPVAIVSSEFKEFRESTQKNIDKLFAEVHLLCINRNSSPRRYRHSNSRSPSRSKPFCWHHYKFGSSAKKCISPYTFKTQENLKSRTPSMTAVPGTFSPCCTFSY</sequence>
<dbReference type="Proteomes" id="UP000515154">
    <property type="component" value="Linkage group LG12"/>
</dbReference>
<reference evidence="2" key="1">
    <citation type="submission" date="2025-08" db="UniProtKB">
        <authorList>
            <consortium name="RefSeq"/>
        </authorList>
    </citation>
    <scope>IDENTIFICATION</scope>
</reference>
<proteinExistence type="predicted"/>
<dbReference type="PANTHER" id="PTHR33327:SF3">
    <property type="entry name" value="RNA-DIRECTED DNA POLYMERASE"/>
    <property type="match status" value="1"/>
</dbReference>
<protein>
    <submittedName>
        <fullName evidence="2">Uncharacterized protein LOC115217832</fullName>
    </submittedName>
</protein>
<dbReference type="KEGG" id="osn:115217832"/>
<evidence type="ECO:0000313" key="1">
    <source>
        <dbReference type="Proteomes" id="UP000515154"/>
    </source>
</evidence>
<accession>A0A6P7SYZ3</accession>
<gene>
    <name evidence="2" type="primary">LOC115217832</name>
</gene>
<name>A0A6P7SYZ3_9MOLL</name>
<evidence type="ECO:0000313" key="2">
    <source>
        <dbReference type="RefSeq" id="XP_029643375.1"/>
    </source>
</evidence>
<dbReference type="RefSeq" id="XP_029643375.1">
    <property type="nucleotide sequence ID" value="XM_029787515.1"/>
</dbReference>
<keyword evidence="1" id="KW-1185">Reference proteome</keyword>